<keyword evidence="1" id="KW-0812">Transmembrane</keyword>
<gene>
    <name evidence="3" type="ORF">H9892_06460</name>
</gene>
<comment type="caution">
    <text evidence="3">The sequence shown here is derived from an EMBL/GenBank/DDBJ whole genome shotgun (WGS) entry which is preliminary data.</text>
</comment>
<feature type="transmembrane region" description="Helical" evidence="1">
    <location>
        <begin position="200"/>
        <end position="224"/>
    </location>
</feature>
<feature type="transmembrane region" description="Helical" evidence="1">
    <location>
        <begin position="171"/>
        <end position="194"/>
    </location>
</feature>
<accession>A0A9D1Q1F1</accession>
<feature type="domain" description="Sensor histidine kinase NatK-like C-terminal" evidence="2">
    <location>
        <begin position="335"/>
        <end position="436"/>
    </location>
</feature>
<reference evidence="3" key="2">
    <citation type="submission" date="2021-04" db="EMBL/GenBank/DDBJ databases">
        <authorList>
            <person name="Gilroy R."/>
        </authorList>
    </citation>
    <scope>NUCLEOTIDE SEQUENCE</scope>
    <source>
        <strain evidence="3">12435</strain>
    </source>
</reference>
<feature type="transmembrane region" description="Helical" evidence="1">
    <location>
        <begin position="87"/>
        <end position="111"/>
    </location>
</feature>
<dbReference type="InterPro" id="IPR032834">
    <property type="entry name" value="NatK-like_C"/>
</dbReference>
<dbReference type="EMBL" id="DXHS01000106">
    <property type="protein sequence ID" value="HIW02966.1"/>
    <property type="molecule type" value="Genomic_DNA"/>
</dbReference>
<protein>
    <submittedName>
        <fullName evidence="3">GHKL domain-containing protein</fullName>
    </submittedName>
</protein>
<dbReference type="SUPFAM" id="SSF55874">
    <property type="entry name" value="ATPase domain of HSP90 chaperone/DNA topoisomerase II/histidine kinase"/>
    <property type="match status" value="1"/>
</dbReference>
<organism evidence="3 4">
    <name type="scientific">Candidatus Protoclostridium stercorigallinarum</name>
    <dbReference type="NCBI Taxonomy" id="2838741"/>
    <lineage>
        <taxon>Bacteria</taxon>
        <taxon>Bacillati</taxon>
        <taxon>Bacillota</taxon>
        <taxon>Clostridia</taxon>
        <taxon>Candidatus Protoclostridium</taxon>
    </lineage>
</organism>
<dbReference type="Proteomes" id="UP000823990">
    <property type="component" value="Unassembled WGS sequence"/>
</dbReference>
<proteinExistence type="predicted"/>
<feature type="transmembrane region" description="Helical" evidence="1">
    <location>
        <begin position="32"/>
        <end position="53"/>
    </location>
</feature>
<evidence type="ECO:0000256" key="1">
    <source>
        <dbReference type="SAM" id="Phobius"/>
    </source>
</evidence>
<dbReference type="CDD" id="cd16935">
    <property type="entry name" value="HATPase_AgrC-ComD-like"/>
    <property type="match status" value="1"/>
</dbReference>
<reference evidence="3" key="1">
    <citation type="journal article" date="2021" name="PeerJ">
        <title>Extensive microbial diversity within the chicken gut microbiome revealed by metagenomics and culture.</title>
        <authorList>
            <person name="Gilroy R."/>
            <person name="Ravi A."/>
            <person name="Getino M."/>
            <person name="Pursley I."/>
            <person name="Horton D.L."/>
            <person name="Alikhan N.F."/>
            <person name="Baker D."/>
            <person name="Gharbi K."/>
            <person name="Hall N."/>
            <person name="Watson M."/>
            <person name="Adriaenssens E.M."/>
            <person name="Foster-Nyarko E."/>
            <person name="Jarju S."/>
            <person name="Secka A."/>
            <person name="Antonio M."/>
            <person name="Oren A."/>
            <person name="Chaudhuri R.R."/>
            <person name="La Ragione R."/>
            <person name="Hildebrand F."/>
            <person name="Pallen M.J."/>
        </authorList>
    </citation>
    <scope>NUCLEOTIDE SEQUENCE</scope>
    <source>
        <strain evidence="3">12435</strain>
    </source>
</reference>
<feature type="transmembrane region" description="Helical" evidence="1">
    <location>
        <begin position="59"/>
        <end position="80"/>
    </location>
</feature>
<feature type="transmembrane region" description="Helical" evidence="1">
    <location>
        <begin position="131"/>
        <end position="150"/>
    </location>
</feature>
<dbReference type="AlphaFoldDB" id="A0A9D1Q1F1"/>
<evidence type="ECO:0000259" key="2">
    <source>
        <dbReference type="Pfam" id="PF14501"/>
    </source>
</evidence>
<name>A0A9D1Q1F1_9FIRM</name>
<evidence type="ECO:0000313" key="3">
    <source>
        <dbReference type="EMBL" id="HIW02966.1"/>
    </source>
</evidence>
<dbReference type="Gene3D" id="3.30.565.10">
    <property type="entry name" value="Histidine kinase-like ATPase, C-terminal domain"/>
    <property type="match status" value="1"/>
</dbReference>
<keyword evidence="1" id="KW-1133">Transmembrane helix</keyword>
<dbReference type="Pfam" id="PF14501">
    <property type="entry name" value="HATPase_c_5"/>
    <property type="match status" value="1"/>
</dbReference>
<keyword evidence="1" id="KW-0472">Membrane</keyword>
<dbReference type="InterPro" id="IPR036890">
    <property type="entry name" value="HATPase_C_sf"/>
</dbReference>
<sequence length="443" mass="49880">MTDSLFWYKLVFMGELLVAEGLFTWKLRRRRFFVLRLAAALAVCALAAFFFPVAAYNAAYASLMFSSLFAVSLLGIKFCFREPWKNVLFCAFLSYTVQHLAFVCYNLIVVAMNLVEAGAIGTYLEEAESNYNVFTALAYVFCYYIIYWLSYLFCGTRIERHKDLSVGSSGLLLLSAAILLVVVLFNAVVVYYSAAHYDRVHLIVSFLSGAVSCVLVLVIQFGLVDNNMLRREMDTVQLLRHQEQEQYALAKENIDIINVKCHDLKHKFAAFRGRLEESEINEMENAVMIYDSIVKTGNEVLDVVLTEKSLTAGKNGIRLTVTADDSDLSFMSRSDQYSLFGNIVDNAFEAVMKLHDEEMRVISLDVHTTGKLLSVHLENYFSGAIRFAGGLPETTKSDKRFHGFGMKSVRMIAEKYGGNVTVRTDGGLFLLDILVPVPARDKD</sequence>
<evidence type="ECO:0000313" key="4">
    <source>
        <dbReference type="Proteomes" id="UP000823990"/>
    </source>
</evidence>